<dbReference type="InterPro" id="IPR027417">
    <property type="entry name" value="P-loop_NTPase"/>
</dbReference>
<organism evidence="15 16">
    <name type="scientific">Candidatus Gallimonas gallistercoris</name>
    <dbReference type="NCBI Taxonomy" id="2838602"/>
    <lineage>
        <taxon>Bacteria</taxon>
        <taxon>Bacillati</taxon>
        <taxon>Bacillota</taxon>
        <taxon>Clostridia</taxon>
        <taxon>Candidatus Gallimonas</taxon>
    </lineage>
</organism>
<comment type="caution">
    <text evidence="15">The sequence shown here is derived from an EMBL/GenBank/DDBJ whole genome shotgun (WGS) entry which is preliminary data.</text>
</comment>
<evidence type="ECO:0000259" key="13">
    <source>
        <dbReference type="PROSITE" id="PS51198"/>
    </source>
</evidence>
<dbReference type="PROSITE" id="PS51217">
    <property type="entry name" value="UVRD_HELICASE_CTER"/>
    <property type="match status" value="1"/>
</dbReference>
<keyword evidence="2 11" id="KW-0547">Nucleotide-binding</keyword>
<gene>
    <name evidence="15" type="ORF">H9797_05405</name>
</gene>
<dbReference type="Gene3D" id="3.40.50.300">
    <property type="entry name" value="P-loop containing nucleotide triphosphate hydrolases"/>
    <property type="match status" value="2"/>
</dbReference>
<dbReference type="CDD" id="cd17932">
    <property type="entry name" value="DEXQc_UvrD"/>
    <property type="match status" value="1"/>
</dbReference>
<dbReference type="PANTHER" id="PTHR11070">
    <property type="entry name" value="UVRD / RECB / PCRA DNA HELICASE FAMILY MEMBER"/>
    <property type="match status" value="1"/>
</dbReference>
<comment type="similarity">
    <text evidence="1">Belongs to the helicase family. UvrD subfamily.</text>
</comment>
<keyword evidence="4 11" id="KW-0347">Helicase</keyword>
<evidence type="ECO:0000256" key="8">
    <source>
        <dbReference type="ARBA" id="ARBA00034617"/>
    </source>
</evidence>
<dbReference type="GO" id="GO:0005829">
    <property type="term" value="C:cytosol"/>
    <property type="evidence" value="ECO:0007669"/>
    <property type="project" value="TreeGrafter"/>
</dbReference>
<feature type="domain" description="UvrD-like helicase C-terminal" evidence="14">
    <location>
        <begin position="282"/>
        <end position="553"/>
    </location>
</feature>
<evidence type="ECO:0000313" key="15">
    <source>
        <dbReference type="EMBL" id="HJA02796.1"/>
    </source>
</evidence>
<evidence type="ECO:0000256" key="5">
    <source>
        <dbReference type="ARBA" id="ARBA00022840"/>
    </source>
</evidence>
<dbReference type="EC" id="5.6.2.4" evidence="9"/>
<evidence type="ECO:0000256" key="2">
    <source>
        <dbReference type="ARBA" id="ARBA00022741"/>
    </source>
</evidence>
<dbReference type="GO" id="GO:0016787">
    <property type="term" value="F:hydrolase activity"/>
    <property type="evidence" value="ECO:0007669"/>
    <property type="project" value="UniProtKB-UniRule"/>
</dbReference>
<evidence type="ECO:0000259" key="14">
    <source>
        <dbReference type="PROSITE" id="PS51217"/>
    </source>
</evidence>
<evidence type="ECO:0000256" key="4">
    <source>
        <dbReference type="ARBA" id="ARBA00022806"/>
    </source>
</evidence>
<dbReference type="Pfam" id="PF00580">
    <property type="entry name" value="UvrD-helicase"/>
    <property type="match status" value="1"/>
</dbReference>
<dbReference type="InterPro" id="IPR014017">
    <property type="entry name" value="DNA_helicase_UvrD-like_C"/>
</dbReference>
<evidence type="ECO:0000256" key="10">
    <source>
        <dbReference type="ARBA" id="ARBA00048988"/>
    </source>
</evidence>
<evidence type="ECO:0000256" key="7">
    <source>
        <dbReference type="ARBA" id="ARBA00023235"/>
    </source>
</evidence>
<evidence type="ECO:0000256" key="6">
    <source>
        <dbReference type="ARBA" id="ARBA00023125"/>
    </source>
</evidence>
<comment type="catalytic activity">
    <reaction evidence="10">
        <text>ATP + H2O = ADP + phosphate + H(+)</text>
        <dbReference type="Rhea" id="RHEA:13065"/>
        <dbReference type="ChEBI" id="CHEBI:15377"/>
        <dbReference type="ChEBI" id="CHEBI:15378"/>
        <dbReference type="ChEBI" id="CHEBI:30616"/>
        <dbReference type="ChEBI" id="CHEBI:43474"/>
        <dbReference type="ChEBI" id="CHEBI:456216"/>
        <dbReference type="EC" id="5.6.2.4"/>
    </reaction>
</comment>
<name>A0A9D2H3I8_9FIRM</name>
<evidence type="ECO:0000256" key="11">
    <source>
        <dbReference type="PROSITE-ProRule" id="PRU00560"/>
    </source>
</evidence>
<accession>A0A9D2H3I8</accession>
<evidence type="ECO:0000313" key="16">
    <source>
        <dbReference type="Proteomes" id="UP000824221"/>
    </source>
</evidence>
<dbReference type="InterPro" id="IPR013986">
    <property type="entry name" value="DExx_box_DNA_helicase_dom_sf"/>
</dbReference>
<dbReference type="GO" id="GO:0003677">
    <property type="term" value="F:DNA binding"/>
    <property type="evidence" value="ECO:0007669"/>
    <property type="project" value="UniProtKB-KW"/>
</dbReference>
<reference evidence="15" key="2">
    <citation type="submission" date="2021-04" db="EMBL/GenBank/DDBJ databases">
        <authorList>
            <person name="Gilroy R."/>
        </authorList>
    </citation>
    <scope>NUCLEOTIDE SEQUENCE</scope>
    <source>
        <strain evidence="15">CHK156-179</strain>
    </source>
</reference>
<keyword evidence="5 11" id="KW-0067">ATP-binding</keyword>
<evidence type="ECO:0000256" key="9">
    <source>
        <dbReference type="ARBA" id="ARBA00034808"/>
    </source>
</evidence>
<sequence>MNVLDLNEEQRLPVETTEGAVLVLAGAGSGKTRVLTARIAHLVGDMGVPPENILAITFTNKAANEMKERLSAIADTRRMWVSTIHSMCVRILRMYAERRGLTQNFSIYSEQERSAVIKQAFKELNFEEDSLLKSIKWHISNAKMLGLSPSEYAAQHRAERNVEEAVKVYEKYDAHLKQNNALDFDDLLSEARALLASDQEAREYLAGKFRYIHVDEFQDTNAVQFDIVKMLASVHGNLFVVGDDDQSIYGWRGAQIENILHFERTYPSAKTFKLQQNYRSTKAILSLANASIAHNLNRKGKKLWTENEEGAKPVWYESDEETGEALYAARLIAELRREGYKLSDFAVLMRINALTRSFEQEFTKYGISYKVFGGFRFFERKEIKDALAYLRLISNPFDSEALSRIINVPRRGIGEKTMETLRAYAEREELSLYDAVLDCDLLPLGEAVKNKLRAFGKYIKDLVILAQEAPVNELCNTLMETSGMKEMYLDGTDEGAAKRANLDEFLNSVEEFVRLNPEATLSDYLQQITLYSDTDEMDEDDYVTIATIHAVKGLEFRCVFLCGLEENIMPTSRAQDDPAALEEERRLMYVAITRAREKLWLTRSRSRYLYGKREPTVRSEFIDELKDELGIEDVKARYSGDYGDYGEGYGYGFYGAGGGYGARRSSGYGSYGGYGNSAPRRVGRASDEDEGAYRTFGSGSRPQRSAAKSVPPAKKEPVRFGNVGVRPAPSGTGSAANATKAGADLSRFQEGARVRHPRFGDGVITGVRGAGGNLIVTVRFEKAGNKDLAAALAPLEVLL</sequence>
<dbReference type="GO" id="GO:0043138">
    <property type="term" value="F:3'-5' DNA helicase activity"/>
    <property type="evidence" value="ECO:0007669"/>
    <property type="project" value="UniProtKB-EC"/>
</dbReference>
<keyword evidence="6" id="KW-0238">DNA-binding</keyword>
<feature type="region of interest" description="Disordered" evidence="12">
    <location>
        <begin position="678"/>
        <end position="742"/>
    </location>
</feature>
<keyword evidence="3 11" id="KW-0378">Hydrolase</keyword>
<keyword evidence="7" id="KW-0413">Isomerase</keyword>
<evidence type="ECO:0000256" key="3">
    <source>
        <dbReference type="ARBA" id="ARBA00022801"/>
    </source>
</evidence>
<dbReference type="Proteomes" id="UP000824221">
    <property type="component" value="Unassembled WGS sequence"/>
</dbReference>
<protein>
    <recommendedName>
        <fullName evidence="9">DNA 3'-5' helicase</fullName>
        <ecNumber evidence="9">5.6.2.4</ecNumber>
    </recommendedName>
</protein>
<dbReference type="Gene3D" id="1.10.486.10">
    <property type="entry name" value="PCRA, domain 4"/>
    <property type="match status" value="1"/>
</dbReference>
<dbReference type="CDD" id="cd18807">
    <property type="entry name" value="SF1_C_UvrD"/>
    <property type="match status" value="1"/>
</dbReference>
<feature type="binding site" evidence="11">
    <location>
        <begin position="25"/>
        <end position="32"/>
    </location>
    <ligand>
        <name>ATP</name>
        <dbReference type="ChEBI" id="CHEBI:30616"/>
    </ligand>
</feature>
<proteinExistence type="inferred from homology"/>
<comment type="catalytic activity">
    <reaction evidence="8">
        <text>Couples ATP hydrolysis with the unwinding of duplex DNA by translocating in the 3'-5' direction.</text>
        <dbReference type="EC" id="5.6.2.4"/>
    </reaction>
</comment>
<dbReference type="Gene3D" id="1.10.10.160">
    <property type="match status" value="1"/>
</dbReference>
<dbReference type="AlphaFoldDB" id="A0A9D2H3I8"/>
<dbReference type="Pfam" id="PF21196">
    <property type="entry name" value="PcrA_UvrD_tudor"/>
    <property type="match status" value="1"/>
</dbReference>
<dbReference type="SUPFAM" id="SSF52540">
    <property type="entry name" value="P-loop containing nucleoside triphosphate hydrolases"/>
    <property type="match status" value="1"/>
</dbReference>
<evidence type="ECO:0000256" key="1">
    <source>
        <dbReference type="ARBA" id="ARBA00009922"/>
    </source>
</evidence>
<dbReference type="InterPro" id="IPR014016">
    <property type="entry name" value="UvrD-like_ATP-bd"/>
</dbReference>
<dbReference type="GO" id="GO:0005524">
    <property type="term" value="F:ATP binding"/>
    <property type="evidence" value="ECO:0007669"/>
    <property type="project" value="UniProtKB-UniRule"/>
</dbReference>
<dbReference type="Pfam" id="PF13361">
    <property type="entry name" value="UvrD_C"/>
    <property type="match status" value="1"/>
</dbReference>
<dbReference type="GO" id="GO:0000725">
    <property type="term" value="P:recombinational repair"/>
    <property type="evidence" value="ECO:0007669"/>
    <property type="project" value="TreeGrafter"/>
</dbReference>
<reference evidence="15" key="1">
    <citation type="journal article" date="2021" name="PeerJ">
        <title>Extensive microbial diversity within the chicken gut microbiome revealed by metagenomics and culture.</title>
        <authorList>
            <person name="Gilroy R."/>
            <person name="Ravi A."/>
            <person name="Getino M."/>
            <person name="Pursley I."/>
            <person name="Horton D.L."/>
            <person name="Alikhan N.F."/>
            <person name="Baker D."/>
            <person name="Gharbi K."/>
            <person name="Hall N."/>
            <person name="Watson M."/>
            <person name="Adriaenssens E.M."/>
            <person name="Foster-Nyarko E."/>
            <person name="Jarju S."/>
            <person name="Secka A."/>
            <person name="Antonio M."/>
            <person name="Oren A."/>
            <person name="Chaudhuri R.R."/>
            <person name="La Ragione R."/>
            <person name="Hildebrand F."/>
            <person name="Pallen M.J."/>
        </authorList>
    </citation>
    <scope>NUCLEOTIDE SEQUENCE</scope>
    <source>
        <strain evidence="15">CHK156-179</strain>
    </source>
</reference>
<dbReference type="PROSITE" id="PS51198">
    <property type="entry name" value="UVRD_HELICASE_ATP_BIND"/>
    <property type="match status" value="1"/>
</dbReference>
<dbReference type="InterPro" id="IPR000212">
    <property type="entry name" value="DNA_helicase_UvrD/REP"/>
</dbReference>
<feature type="domain" description="UvrD-like helicase ATP-binding" evidence="13">
    <location>
        <begin position="4"/>
        <end position="281"/>
    </location>
</feature>
<evidence type="ECO:0000256" key="12">
    <source>
        <dbReference type="SAM" id="MobiDB-lite"/>
    </source>
</evidence>
<dbReference type="PANTHER" id="PTHR11070:SF2">
    <property type="entry name" value="ATP-DEPENDENT DNA HELICASE SRS2"/>
    <property type="match status" value="1"/>
</dbReference>
<dbReference type="EMBL" id="DXAJ01000082">
    <property type="protein sequence ID" value="HJA02796.1"/>
    <property type="molecule type" value="Genomic_DNA"/>
</dbReference>